<evidence type="ECO:0000256" key="4">
    <source>
        <dbReference type="ARBA" id="ARBA00022475"/>
    </source>
</evidence>
<keyword evidence="6" id="KW-1133">Transmembrane helix</keyword>
<dbReference type="GO" id="GO:0005886">
    <property type="term" value="C:plasma membrane"/>
    <property type="evidence" value="ECO:0007669"/>
    <property type="project" value="UniProtKB-SubCell"/>
</dbReference>
<evidence type="ECO:0000313" key="10">
    <source>
        <dbReference type="Proteomes" id="UP000217289"/>
    </source>
</evidence>
<keyword evidence="7" id="KW-0472">Membrane</keyword>
<reference evidence="9 10" key="1">
    <citation type="submission" date="2017-06" db="EMBL/GenBank/DDBJ databases">
        <authorList>
            <person name="Kim H.J."/>
            <person name="Triplett B.A."/>
        </authorList>
    </citation>
    <scope>NUCLEOTIDE SEQUENCE [LARGE SCALE GENOMIC DNA]</scope>
    <source>
        <strain evidence="9 10">DSM 14713</strain>
    </source>
</reference>
<dbReference type="GO" id="GO:0015250">
    <property type="term" value="F:water channel activity"/>
    <property type="evidence" value="ECO:0007669"/>
    <property type="project" value="TreeGrafter"/>
</dbReference>
<dbReference type="Pfam" id="PF00230">
    <property type="entry name" value="MIP"/>
    <property type="match status" value="1"/>
</dbReference>
<comment type="similarity">
    <text evidence="2 8">Belongs to the MIP/aquaporin (TC 1.A.8) family.</text>
</comment>
<sequence length="357" mass="37531">MVPRSDMERLGRARRLGVEALGCGLLVVALEGAHHLADPLGVTSPEGRLFMSLAVGVVLACLAWVLQPLSGAHFNPALTFADALEDGTPWREVPRYVLAQCAGGLAGRVVAHLLCGEPLLLVRHTPSASSAQFLSELVATFGLLVLARGCARTRPAATPFVVAAYVAATVWLTDSRSLANPALVLARAASTRADAVHPLDVESFVAAQLLGAALAVALFRWLQPAGKPASRTWTVLFHCPQQGVAEFAAALLNSLATPGSVRALAPPPSAAPLDAPAPTAEEAHTLVLRLVPAGAAPSEALLGEVWRVPAHEAVSPEGQRQLRAALRGPLQRFLRHHGWLRLYAVGESHVEGSRDTP</sequence>
<dbReference type="KEGG" id="mbd:MEBOL_007864"/>
<dbReference type="EMBL" id="CP022163">
    <property type="protein sequence ID" value="ATB34362.1"/>
    <property type="molecule type" value="Genomic_DNA"/>
</dbReference>
<dbReference type="InterPro" id="IPR000425">
    <property type="entry name" value="MIP"/>
</dbReference>
<dbReference type="InterPro" id="IPR023271">
    <property type="entry name" value="Aquaporin-like"/>
</dbReference>
<dbReference type="AlphaFoldDB" id="A0A250ISY4"/>
<evidence type="ECO:0000256" key="7">
    <source>
        <dbReference type="ARBA" id="ARBA00023136"/>
    </source>
</evidence>
<dbReference type="PROSITE" id="PS00221">
    <property type="entry name" value="MIP"/>
    <property type="match status" value="1"/>
</dbReference>
<accession>A0A250ISY4</accession>
<organism evidence="9 10">
    <name type="scientific">Melittangium boletus DSM 14713</name>
    <dbReference type="NCBI Taxonomy" id="1294270"/>
    <lineage>
        <taxon>Bacteria</taxon>
        <taxon>Pseudomonadati</taxon>
        <taxon>Myxococcota</taxon>
        <taxon>Myxococcia</taxon>
        <taxon>Myxococcales</taxon>
        <taxon>Cystobacterineae</taxon>
        <taxon>Archangiaceae</taxon>
        <taxon>Melittangium</taxon>
    </lineage>
</organism>
<evidence type="ECO:0000256" key="8">
    <source>
        <dbReference type="RuleBase" id="RU000477"/>
    </source>
</evidence>
<keyword evidence="4" id="KW-1003">Cell membrane</keyword>
<dbReference type="PANTHER" id="PTHR19139">
    <property type="entry name" value="AQUAPORIN TRANSPORTER"/>
    <property type="match status" value="1"/>
</dbReference>
<dbReference type="RefSeq" id="WP_095982271.1">
    <property type="nucleotide sequence ID" value="NZ_CP022163.1"/>
</dbReference>
<keyword evidence="10" id="KW-1185">Reference proteome</keyword>
<proteinExistence type="inferred from homology"/>
<gene>
    <name evidence="9" type="ORF">MEBOL_007864</name>
</gene>
<dbReference type="SUPFAM" id="SSF81338">
    <property type="entry name" value="Aquaporin-like"/>
    <property type="match status" value="1"/>
</dbReference>
<evidence type="ECO:0000256" key="5">
    <source>
        <dbReference type="ARBA" id="ARBA00022692"/>
    </source>
</evidence>
<evidence type="ECO:0000256" key="2">
    <source>
        <dbReference type="ARBA" id="ARBA00006175"/>
    </source>
</evidence>
<dbReference type="Gene3D" id="1.20.1080.10">
    <property type="entry name" value="Glycerol uptake facilitator protein"/>
    <property type="match status" value="1"/>
</dbReference>
<dbReference type="PRINTS" id="PR00783">
    <property type="entry name" value="MINTRINSICP"/>
</dbReference>
<evidence type="ECO:0000256" key="1">
    <source>
        <dbReference type="ARBA" id="ARBA00004651"/>
    </source>
</evidence>
<evidence type="ECO:0000256" key="3">
    <source>
        <dbReference type="ARBA" id="ARBA00022448"/>
    </source>
</evidence>
<dbReference type="PANTHER" id="PTHR19139:SF199">
    <property type="entry name" value="MIP17260P"/>
    <property type="match status" value="1"/>
</dbReference>
<name>A0A250ISY4_9BACT</name>
<evidence type="ECO:0000313" key="9">
    <source>
        <dbReference type="EMBL" id="ATB34362.1"/>
    </source>
</evidence>
<dbReference type="OrthoDB" id="9807293at2"/>
<keyword evidence="3 8" id="KW-0813">Transport</keyword>
<keyword evidence="5 8" id="KW-0812">Transmembrane</keyword>
<dbReference type="InterPro" id="IPR034294">
    <property type="entry name" value="Aquaporin_transptr"/>
</dbReference>
<comment type="subcellular location">
    <subcellularLocation>
        <location evidence="1">Cell membrane</location>
        <topology evidence="1">Multi-pass membrane protein</topology>
    </subcellularLocation>
</comment>
<protein>
    <submittedName>
        <fullName evidence="9">MIP family channel protein</fullName>
    </submittedName>
</protein>
<dbReference type="Proteomes" id="UP000217289">
    <property type="component" value="Chromosome"/>
</dbReference>
<evidence type="ECO:0000256" key="6">
    <source>
        <dbReference type="ARBA" id="ARBA00022989"/>
    </source>
</evidence>
<dbReference type="InterPro" id="IPR022357">
    <property type="entry name" value="MIP_CS"/>
</dbReference>